<protein>
    <submittedName>
        <fullName evidence="2">Uncharacterized protein</fullName>
    </submittedName>
</protein>
<reference evidence="2" key="1">
    <citation type="submission" date="2014-09" db="EMBL/GenBank/DDBJ databases">
        <authorList>
            <person name="Magalhaes I.L.F."/>
            <person name="Oliveira U."/>
            <person name="Santos F.R."/>
            <person name="Vidigal T.H.D.A."/>
            <person name="Brescovit A.D."/>
            <person name="Santos A.J."/>
        </authorList>
    </citation>
    <scope>NUCLEOTIDE SEQUENCE</scope>
    <source>
        <tissue evidence="2">Shoot tissue taken approximately 20 cm above the soil surface</tissue>
    </source>
</reference>
<accession>A0A0A8YYW0</accession>
<keyword evidence="1" id="KW-0812">Transmembrane</keyword>
<reference evidence="2" key="2">
    <citation type="journal article" date="2015" name="Data Brief">
        <title>Shoot transcriptome of the giant reed, Arundo donax.</title>
        <authorList>
            <person name="Barrero R.A."/>
            <person name="Guerrero F.D."/>
            <person name="Moolhuijzen P."/>
            <person name="Goolsby J.A."/>
            <person name="Tidwell J."/>
            <person name="Bellgard S.E."/>
            <person name="Bellgard M.I."/>
        </authorList>
    </citation>
    <scope>NUCLEOTIDE SEQUENCE</scope>
    <source>
        <tissue evidence="2">Shoot tissue taken approximately 20 cm above the soil surface</tissue>
    </source>
</reference>
<sequence>MLYISFSMRFFSHAPHFPSLMIHMSLFLFCLIACGIY</sequence>
<organism evidence="2">
    <name type="scientific">Arundo donax</name>
    <name type="common">Giant reed</name>
    <name type="synonym">Donax arundinaceus</name>
    <dbReference type="NCBI Taxonomy" id="35708"/>
    <lineage>
        <taxon>Eukaryota</taxon>
        <taxon>Viridiplantae</taxon>
        <taxon>Streptophyta</taxon>
        <taxon>Embryophyta</taxon>
        <taxon>Tracheophyta</taxon>
        <taxon>Spermatophyta</taxon>
        <taxon>Magnoliopsida</taxon>
        <taxon>Liliopsida</taxon>
        <taxon>Poales</taxon>
        <taxon>Poaceae</taxon>
        <taxon>PACMAD clade</taxon>
        <taxon>Arundinoideae</taxon>
        <taxon>Arundineae</taxon>
        <taxon>Arundo</taxon>
    </lineage>
</organism>
<evidence type="ECO:0000256" key="1">
    <source>
        <dbReference type="SAM" id="Phobius"/>
    </source>
</evidence>
<keyword evidence="1" id="KW-1133">Transmembrane helix</keyword>
<keyword evidence="1" id="KW-0472">Membrane</keyword>
<name>A0A0A8YYW0_ARUDO</name>
<feature type="transmembrane region" description="Helical" evidence="1">
    <location>
        <begin position="20"/>
        <end position="36"/>
    </location>
</feature>
<dbReference type="EMBL" id="GBRH01268245">
    <property type="protein sequence ID" value="JAD29650.1"/>
    <property type="molecule type" value="Transcribed_RNA"/>
</dbReference>
<dbReference type="AlphaFoldDB" id="A0A0A8YYW0"/>
<evidence type="ECO:0000313" key="2">
    <source>
        <dbReference type="EMBL" id="JAD29650.1"/>
    </source>
</evidence>
<proteinExistence type="predicted"/>